<evidence type="ECO:0000256" key="2">
    <source>
        <dbReference type="SAM" id="SignalP"/>
    </source>
</evidence>
<keyword evidence="4" id="KW-1185">Reference proteome</keyword>
<reference evidence="3 4" key="1">
    <citation type="submission" date="2018-01" db="EMBL/GenBank/DDBJ databases">
        <title>Genome sequence of a Cantenovulum-like bacteria.</title>
        <authorList>
            <person name="Tan W.R."/>
            <person name="Lau N.-S."/>
            <person name="Go F."/>
            <person name="Amirul A.-A.A."/>
        </authorList>
    </citation>
    <scope>NUCLEOTIDE SEQUENCE [LARGE SCALE GENOMIC DNA]</scope>
    <source>
        <strain evidence="3 4">CCB-QB4</strain>
    </source>
</reference>
<accession>A0A2S0VS17</accession>
<feature type="compositionally biased region" description="Polar residues" evidence="1">
    <location>
        <begin position="35"/>
        <end position="49"/>
    </location>
</feature>
<protein>
    <recommendedName>
        <fullName evidence="5">Secreted protein</fullName>
    </recommendedName>
</protein>
<dbReference type="EMBL" id="CP026604">
    <property type="protein sequence ID" value="AWB66962.1"/>
    <property type="molecule type" value="Genomic_DNA"/>
</dbReference>
<proteinExistence type="predicted"/>
<evidence type="ECO:0008006" key="5">
    <source>
        <dbReference type="Google" id="ProtNLM"/>
    </source>
</evidence>
<dbReference type="KEGG" id="cate:C2869_11165"/>
<feature type="region of interest" description="Disordered" evidence="1">
    <location>
        <begin position="76"/>
        <end position="99"/>
    </location>
</feature>
<gene>
    <name evidence="3" type="ORF">C2869_11165</name>
</gene>
<feature type="region of interest" description="Disordered" evidence="1">
    <location>
        <begin position="30"/>
        <end position="49"/>
    </location>
</feature>
<name>A0A2S0VS17_9ALTE</name>
<sequence length="99" mass="11519">MIHPFTWRNTALVIMLSLHANQAFASEISEEKIDNQSPQYNQGKTRNTKQLFKPPLRQRRNAMIEILQACKKEAIKKSKGDKTAKTKAFKQCHHKKRKS</sequence>
<evidence type="ECO:0000313" key="3">
    <source>
        <dbReference type="EMBL" id="AWB66962.1"/>
    </source>
</evidence>
<feature type="chain" id="PRO_5015405002" description="Secreted protein" evidence="2">
    <location>
        <begin position="26"/>
        <end position="99"/>
    </location>
</feature>
<dbReference type="Proteomes" id="UP000244441">
    <property type="component" value="Chromosome"/>
</dbReference>
<organism evidence="3 4">
    <name type="scientific">Saccharobesus litoralis</name>
    <dbReference type="NCBI Taxonomy" id="2172099"/>
    <lineage>
        <taxon>Bacteria</taxon>
        <taxon>Pseudomonadati</taxon>
        <taxon>Pseudomonadota</taxon>
        <taxon>Gammaproteobacteria</taxon>
        <taxon>Alteromonadales</taxon>
        <taxon>Alteromonadaceae</taxon>
        <taxon>Saccharobesus</taxon>
    </lineage>
</organism>
<dbReference type="AlphaFoldDB" id="A0A2S0VS17"/>
<evidence type="ECO:0000313" key="4">
    <source>
        <dbReference type="Proteomes" id="UP000244441"/>
    </source>
</evidence>
<feature type="signal peptide" evidence="2">
    <location>
        <begin position="1"/>
        <end position="25"/>
    </location>
</feature>
<keyword evidence="2" id="KW-0732">Signal</keyword>
<evidence type="ECO:0000256" key="1">
    <source>
        <dbReference type="SAM" id="MobiDB-lite"/>
    </source>
</evidence>
<dbReference type="RefSeq" id="WP_108603018.1">
    <property type="nucleotide sequence ID" value="NZ_CP026604.1"/>
</dbReference>
<feature type="compositionally biased region" description="Basic residues" evidence="1">
    <location>
        <begin position="85"/>
        <end position="99"/>
    </location>
</feature>